<comment type="caution">
    <text evidence="6">The sequence shown here is derived from an EMBL/GenBank/DDBJ whole genome shotgun (WGS) entry which is preliminary data.</text>
</comment>
<feature type="coiled-coil region" evidence="4">
    <location>
        <begin position="285"/>
        <end position="312"/>
    </location>
</feature>
<comment type="similarity">
    <text evidence="1">Belongs to the type-I restriction system S methylase family.</text>
</comment>
<organism evidence="6 7">
    <name type="scientific">Eiseniibacteriota bacterium</name>
    <dbReference type="NCBI Taxonomy" id="2212470"/>
    <lineage>
        <taxon>Bacteria</taxon>
        <taxon>Candidatus Eiseniibacteriota</taxon>
    </lineage>
</organism>
<evidence type="ECO:0000256" key="2">
    <source>
        <dbReference type="ARBA" id="ARBA00022747"/>
    </source>
</evidence>
<dbReference type="InterPro" id="IPR000055">
    <property type="entry name" value="Restrct_endonuc_typeI_TRD"/>
</dbReference>
<dbReference type="GO" id="GO:0009307">
    <property type="term" value="P:DNA restriction-modification system"/>
    <property type="evidence" value="ECO:0007669"/>
    <property type="project" value="UniProtKB-KW"/>
</dbReference>
<accession>A0A956NGP0</accession>
<keyword evidence="2" id="KW-0680">Restriction system</keyword>
<feature type="domain" description="Type I restriction modification DNA specificity" evidence="5">
    <location>
        <begin position="7"/>
        <end position="83"/>
    </location>
</feature>
<dbReference type="GO" id="GO:0004519">
    <property type="term" value="F:endonuclease activity"/>
    <property type="evidence" value="ECO:0007669"/>
    <property type="project" value="UniProtKB-KW"/>
</dbReference>
<dbReference type="GO" id="GO:0016787">
    <property type="term" value="F:hydrolase activity"/>
    <property type="evidence" value="ECO:0007669"/>
    <property type="project" value="UniProtKB-KW"/>
</dbReference>
<keyword evidence="6" id="KW-0378">Hydrolase</keyword>
<evidence type="ECO:0000256" key="4">
    <source>
        <dbReference type="SAM" id="Coils"/>
    </source>
</evidence>
<keyword evidence="6" id="KW-0255">Endonuclease</keyword>
<evidence type="ECO:0000256" key="1">
    <source>
        <dbReference type="ARBA" id="ARBA00010923"/>
    </source>
</evidence>
<evidence type="ECO:0000313" key="7">
    <source>
        <dbReference type="Proteomes" id="UP000739538"/>
    </source>
</evidence>
<dbReference type="PANTHER" id="PTHR30408:SF12">
    <property type="entry name" value="TYPE I RESTRICTION ENZYME MJAVIII SPECIFICITY SUBUNIT"/>
    <property type="match status" value="1"/>
</dbReference>
<dbReference type="PANTHER" id="PTHR30408">
    <property type="entry name" value="TYPE-1 RESTRICTION ENZYME ECOKI SPECIFICITY PROTEIN"/>
    <property type="match status" value="1"/>
</dbReference>
<dbReference type="InterPro" id="IPR052021">
    <property type="entry name" value="Type-I_RS_S_subunit"/>
</dbReference>
<feature type="non-terminal residue" evidence="6">
    <location>
        <position position="1"/>
    </location>
</feature>
<reference evidence="6" key="2">
    <citation type="journal article" date="2021" name="Microbiome">
        <title>Successional dynamics and alternative stable states in a saline activated sludge microbial community over 9 years.</title>
        <authorList>
            <person name="Wang Y."/>
            <person name="Ye J."/>
            <person name="Ju F."/>
            <person name="Liu L."/>
            <person name="Boyd J.A."/>
            <person name="Deng Y."/>
            <person name="Parks D.H."/>
            <person name="Jiang X."/>
            <person name="Yin X."/>
            <person name="Woodcroft B.J."/>
            <person name="Tyson G.W."/>
            <person name="Hugenholtz P."/>
            <person name="Polz M.F."/>
            <person name="Zhang T."/>
        </authorList>
    </citation>
    <scope>NUCLEOTIDE SEQUENCE</scope>
    <source>
        <strain evidence="6">HKST-UBA02</strain>
    </source>
</reference>
<dbReference type="SUPFAM" id="SSF116734">
    <property type="entry name" value="DNA methylase specificity domain"/>
    <property type="match status" value="2"/>
</dbReference>
<dbReference type="EC" id="3.1.21.-" evidence="6"/>
<feature type="domain" description="Type I restriction modification DNA specificity" evidence="5">
    <location>
        <begin position="175"/>
        <end position="304"/>
    </location>
</feature>
<dbReference type="AlphaFoldDB" id="A0A956NGP0"/>
<keyword evidence="3" id="KW-0238">DNA-binding</keyword>
<dbReference type="GO" id="GO:0003677">
    <property type="term" value="F:DNA binding"/>
    <property type="evidence" value="ECO:0007669"/>
    <property type="project" value="UniProtKB-KW"/>
</dbReference>
<dbReference type="Proteomes" id="UP000739538">
    <property type="component" value="Unassembled WGS sequence"/>
</dbReference>
<dbReference type="InterPro" id="IPR044946">
    <property type="entry name" value="Restrct_endonuc_typeI_TRD_sf"/>
</dbReference>
<gene>
    <name evidence="6" type="ORF">KDA27_24825</name>
</gene>
<sequence length="326" mass="36881">YAGYLVRFVPKPGFDPRFFFYFSKSQAFIDWLSLSATQSTIGNVNGQKYANLALPLPAHSEQRAIADFLDQETGKIDALVAKKERLIELLQEKRTALITHTVTKGLDPTVPMKITQSDFFPETPSTWQPTRVRYLCRKVADGPHFSPKYVDDGVMFISARNVKVDGWSFADAKYVTEEDYVEFSKRVVPRRGDVLFTKGGTTGVARVVDFDDRFQVWVHIAVLKVRLDRVNPFFLAYALNGRACYEQSQLHTRGATNNDLGLTRLINIELSLPPLEEQVRIVTRLDALTSTIDRLVRRVTEAIEALHELRASLISSAVLGKIDVRN</sequence>
<dbReference type="Pfam" id="PF01420">
    <property type="entry name" value="Methylase_S"/>
    <property type="match status" value="2"/>
</dbReference>
<reference evidence="6" key="1">
    <citation type="submission" date="2020-04" db="EMBL/GenBank/DDBJ databases">
        <authorList>
            <person name="Zhang T."/>
        </authorList>
    </citation>
    <scope>NUCLEOTIDE SEQUENCE</scope>
    <source>
        <strain evidence="6">HKST-UBA02</strain>
    </source>
</reference>
<proteinExistence type="inferred from homology"/>
<keyword evidence="6" id="KW-0540">Nuclease</keyword>
<dbReference type="EMBL" id="JAGQHS010000253">
    <property type="protein sequence ID" value="MCA9759040.1"/>
    <property type="molecule type" value="Genomic_DNA"/>
</dbReference>
<name>A0A956NGP0_UNCEI</name>
<keyword evidence="4" id="KW-0175">Coiled coil</keyword>
<evidence type="ECO:0000256" key="3">
    <source>
        <dbReference type="ARBA" id="ARBA00023125"/>
    </source>
</evidence>
<dbReference type="Gene3D" id="3.90.220.20">
    <property type="entry name" value="DNA methylase specificity domains"/>
    <property type="match status" value="2"/>
</dbReference>
<protein>
    <submittedName>
        <fullName evidence="6">Restriction endonuclease subunit S</fullName>
        <ecNumber evidence="6">3.1.21.-</ecNumber>
    </submittedName>
</protein>
<evidence type="ECO:0000259" key="5">
    <source>
        <dbReference type="Pfam" id="PF01420"/>
    </source>
</evidence>
<evidence type="ECO:0000313" key="6">
    <source>
        <dbReference type="EMBL" id="MCA9759040.1"/>
    </source>
</evidence>